<keyword evidence="3" id="KW-1185">Reference proteome</keyword>
<dbReference type="EMBL" id="JAEHOC010000098">
    <property type="protein sequence ID" value="KAG2422658.1"/>
    <property type="molecule type" value="Genomic_DNA"/>
</dbReference>
<sequence length="643" mass="66896">MLADTTSESRQRITHLTVSGPRLEAVDRLRLVDAITSFLPSLAVLELSGDDGVGHLRGGDPSRCGQQPHGSSVCSVLAAAGGLPHIRRLVLDLQSEGEVWGVGALARCLQLRELTLHFKLLSRGAGAGASVAPCPPPLSAALDCLSQLPRLERLAMGGKYLCGRCEHILALAGPRRPPNLHSLTLLGPRSVLPPPPPTVEIAYEPAGGLPAARAAAGAAGAMAGGWRISRIHLSTGHVTDWDRQAVAPALLAAADCLGQRAIPELSFSRPRWSVWELSPAEVLDPMAALAQLLDRCERVDTQRLPVVRGGAGAGNQFGLLEGQLMLPAARVMGLPREVMLRHGEWLCREAVSAAGAASATATAALAPAVDGSTAPCEQELASQLQQLFRAGGGAEGGGELRLHLDTASPEEVLREAVARLWAEMEQGSSAEVASDGGGCTRGAGGGGRSPEQQAEPPVLALRGALPALQQQGSLRSVDCWHAWLQQVLSLCCLSPAATPATADDAQEWAARVPATGEVAALVVPERIAGAPEAALKRHVFQVLMEAWAPPASIAAAGGGGAGGGGCSSRSRSTIQPAAWAPGAATSSSISSTGTGEGRVSEEVLGRVERLLALDEGVDSLWWYGYAFRQSDVDYSDYSDYLDY</sequence>
<comment type="caution">
    <text evidence="2">The sequence shown here is derived from an EMBL/GenBank/DDBJ whole genome shotgun (WGS) entry which is preliminary data.</text>
</comment>
<proteinExistence type="predicted"/>
<organism evidence="2 3">
    <name type="scientific">Chlamydomonas incerta</name>
    <dbReference type="NCBI Taxonomy" id="51695"/>
    <lineage>
        <taxon>Eukaryota</taxon>
        <taxon>Viridiplantae</taxon>
        <taxon>Chlorophyta</taxon>
        <taxon>core chlorophytes</taxon>
        <taxon>Chlorophyceae</taxon>
        <taxon>CS clade</taxon>
        <taxon>Chlamydomonadales</taxon>
        <taxon>Chlamydomonadaceae</taxon>
        <taxon>Chlamydomonas</taxon>
    </lineage>
</organism>
<accession>A0A835SFW2</accession>
<feature type="compositionally biased region" description="Gly residues" evidence="1">
    <location>
        <begin position="435"/>
        <end position="448"/>
    </location>
</feature>
<dbReference type="SUPFAM" id="SSF52047">
    <property type="entry name" value="RNI-like"/>
    <property type="match status" value="1"/>
</dbReference>
<gene>
    <name evidence="2" type="ORF">HXX76_015895</name>
</gene>
<dbReference type="Proteomes" id="UP000650467">
    <property type="component" value="Unassembled WGS sequence"/>
</dbReference>
<dbReference type="OrthoDB" id="559316at2759"/>
<feature type="region of interest" description="Disordered" evidence="1">
    <location>
        <begin position="428"/>
        <end position="455"/>
    </location>
</feature>
<evidence type="ECO:0000256" key="1">
    <source>
        <dbReference type="SAM" id="MobiDB-lite"/>
    </source>
</evidence>
<protein>
    <submittedName>
        <fullName evidence="2">Uncharacterized protein</fullName>
    </submittedName>
</protein>
<dbReference type="AlphaFoldDB" id="A0A835SFW2"/>
<evidence type="ECO:0000313" key="3">
    <source>
        <dbReference type="Proteomes" id="UP000650467"/>
    </source>
</evidence>
<reference evidence="2" key="1">
    <citation type="journal article" date="2020" name="bioRxiv">
        <title>Comparative genomics of Chlamydomonas.</title>
        <authorList>
            <person name="Craig R.J."/>
            <person name="Hasan A.R."/>
            <person name="Ness R.W."/>
            <person name="Keightley P.D."/>
        </authorList>
    </citation>
    <scope>NUCLEOTIDE SEQUENCE</scope>
    <source>
        <strain evidence="2">SAG 7.73</strain>
    </source>
</reference>
<evidence type="ECO:0000313" key="2">
    <source>
        <dbReference type="EMBL" id="KAG2422658.1"/>
    </source>
</evidence>
<name>A0A835SFW2_CHLIN</name>